<dbReference type="RefSeq" id="XP_040589929.1">
    <property type="nucleotide sequence ID" value="XM_040733995.1"/>
</dbReference>
<dbReference type="CDD" id="cd08320">
    <property type="entry name" value="Pyrin_NALPs"/>
    <property type="match status" value="1"/>
</dbReference>
<dbReference type="PROSITE" id="PS50837">
    <property type="entry name" value="NACHT"/>
    <property type="match status" value="1"/>
</dbReference>
<dbReference type="InterPro" id="IPR027417">
    <property type="entry name" value="P-loop_NTPase"/>
</dbReference>
<dbReference type="GeneID" id="101837294"/>
<evidence type="ECO:0000313" key="8">
    <source>
        <dbReference type="Proteomes" id="UP000886700"/>
    </source>
</evidence>
<sequence length="1034" mass="119830">MREGSQRSSSLPSIPPWTHTYSIASAYDNGIMLYMRNLSKTELKVFKKLLNEHFLPDSLGFTWEQLDRASWAEMVHLLIEFLPGAQAWDVAQEILNRMNQRGLCSLAHTERMSIFPTLKPLNFHLRKRPLSLTKEERDKIQEYKQRVLEETHPVWDNTMWPGNQADFLYSRVEDHEAMLPCLFLPRGPQGRQPKTVVIHGIPGIGKTTLARKMMVQWARNEFYAHKFKFAFYFHCRELHRLGEFSFSELIERQRLRPRALVSKILSRPDQLLLLLDGFEELTFPLITGPAGLMEDWNQKLPGPVLLSSLLSKRMLPEATLLIMVRSTSWRGIKLLVKYPFHVTLTGFNRIEALNYLRLYFTSKTISDQAVDFAKKNSTLLSMCRVPVVCWVVCCCLRTQIQKMVDLTKACPNATSVFVLYLANLLPTIFKKLPYGDYQQQLEGMCCLAAQGMWNLKSVFDKRDFQCVMVDETTIDTFLYVNILRKLEGQGDRYVFALFTFQEIFCALFYILYFPERMKCYYPLSFMTIWNLITFSRERTMYGYQMGLFLFGLFNEECAGIVMRSFQYSLCLRNKLNAISVITRLKDYEGYEYSQLFHCLCETREEAYVKYVLLGYQKVSLKIKNQEDLQTSAFCLKLCRDLKKMELIFSRNFYNELWPSSADPSYGAQGKENEILLTWWQDICSVFETTGGLEVLVVIDSTMVAPFMQIFTRALRQPRCKLPRLHLRYANHMLCEDLSCVLTENKHLRQLWIEHTRLAGEAMKSLCRALRSHHCLLQSVRLEHCEATFKDWFYLASYLQRNAQLRTLLMRQNCLPMFSVNYLLASHLRELALEKCNITKFSCEGIAFALRHSKMLTHLSLAENNLRDAGSRHIWRALKYLSCPLQRLVLRQCSLTSACGEYMTSALKNNKGLRSLDLSCNRLSDDGVILLCDALADADSNVSILELEWCSFTSHACHAIASMLVSHRKLMYLDLSKNVIGVSGILTLSLAFLSHRQGEDVILKKSSNDRVDMYTRLKGPQVEDSCLKVVQDWNS</sequence>
<protein>
    <submittedName>
        <fullName evidence="9 10">NACHT, LRR and PYD domains-containing protein 8 isoform X1</fullName>
    </submittedName>
</protein>
<dbReference type="InterPro" id="IPR041267">
    <property type="entry name" value="NLRP_HD2"/>
</dbReference>
<keyword evidence="3" id="KW-0677">Repeat</keyword>
<dbReference type="Pfam" id="PF05729">
    <property type="entry name" value="NACHT"/>
    <property type="match status" value="1"/>
</dbReference>
<dbReference type="Gene3D" id="3.80.10.10">
    <property type="entry name" value="Ribonuclease Inhibitor"/>
    <property type="match status" value="1"/>
</dbReference>
<dbReference type="RefSeq" id="XP_040589928.1">
    <property type="nucleotide sequence ID" value="XM_040733994.1"/>
</dbReference>
<dbReference type="PANTHER" id="PTHR45690">
    <property type="entry name" value="NACHT, LRR AND PYD DOMAINS-CONTAINING PROTEIN 12"/>
    <property type="match status" value="1"/>
</dbReference>
<dbReference type="Pfam" id="PF13516">
    <property type="entry name" value="LRR_6"/>
    <property type="match status" value="3"/>
</dbReference>
<evidence type="ECO:0000256" key="3">
    <source>
        <dbReference type="ARBA" id="ARBA00022737"/>
    </source>
</evidence>
<dbReference type="InterPro" id="IPR004020">
    <property type="entry name" value="DAPIN"/>
</dbReference>
<dbReference type="InterPro" id="IPR001611">
    <property type="entry name" value="Leu-rich_rpt"/>
</dbReference>
<keyword evidence="5" id="KW-0067">ATP-binding</keyword>
<dbReference type="SUPFAM" id="SSF47986">
    <property type="entry name" value="DEATH domain"/>
    <property type="match status" value="1"/>
</dbReference>
<dbReference type="Proteomes" id="UP000886700">
    <property type="component" value="Unplaced"/>
</dbReference>
<dbReference type="SUPFAM" id="SSF52540">
    <property type="entry name" value="P-loop containing nucleoside triphosphate hydrolases"/>
    <property type="match status" value="1"/>
</dbReference>
<accession>A0ABM2WGE5</accession>
<proteinExistence type="inferred from homology"/>
<dbReference type="InterPro" id="IPR032675">
    <property type="entry name" value="LRR_dom_sf"/>
</dbReference>
<keyword evidence="8" id="KW-1185">Reference proteome</keyword>
<gene>
    <name evidence="9 10" type="primary">LOC101837294</name>
</gene>
<evidence type="ECO:0000313" key="10">
    <source>
        <dbReference type="RefSeq" id="XP_040589929.1"/>
    </source>
</evidence>
<feature type="domain" description="NACHT" evidence="7">
    <location>
        <begin position="194"/>
        <end position="393"/>
    </location>
</feature>
<keyword evidence="4" id="KW-0547">Nucleotide-binding</keyword>
<keyword evidence="2" id="KW-0433">Leucine-rich repeat</keyword>
<dbReference type="Gene3D" id="1.10.533.10">
    <property type="entry name" value="Death Domain, Fas"/>
    <property type="match status" value="1"/>
</dbReference>
<dbReference type="InterPro" id="IPR003593">
    <property type="entry name" value="AAA+_ATPase"/>
</dbReference>
<dbReference type="InterPro" id="IPR050637">
    <property type="entry name" value="NLRP_innate_immun_reg"/>
</dbReference>
<evidence type="ECO:0000256" key="5">
    <source>
        <dbReference type="ARBA" id="ARBA00022840"/>
    </source>
</evidence>
<dbReference type="PROSITE" id="PS50824">
    <property type="entry name" value="DAPIN"/>
    <property type="match status" value="1"/>
</dbReference>
<dbReference type="InterPro" id="IPR007111">
    <property type="entry name" value="NACHT_NTPase"/>
</dbReference>
<evidence type="ECO:0000259" key="7">
    <source>
        <dbReference type="PROSITE" id="PS50837"/>
    </source>
</evidence>
<dbReference type="SUPFAM" id="SSF52047">
    <property type="entry name" value="RNI-like"/>
    <property type="match status" value="1"/>
</dbReference>
<dbReference type="SMART" id="SM00382">
    <property type="entry name" value="AAA"/>
    <property type="match status" value="1"/>
</dbReference>
<name>A0ABM2WGE5_MESAU</name>
<feature type="domain" description="Pyrin" evidence="6">
    <location>
        <begin position="23"/>
        <end position="113"/>
    </location>
</feature>
<dbReference type="Pfam" id="PF02758">
    <property type="entry name" value="PYRIN"/>
    <property type="match status" value="1"/>
</dbReference>
<dbReference type="PANTHER" id="PTHR45690:SF8">
    <property type="entry name" value="NACHT, LRR AND PYD DOMAINS-CONTAINING PROTEIN 8"/>
    <property type="match status" value="1"/>
</dbReference>
<evidence type="ECO:0000256" key="2">
    <source>
        <dbReference type="ARBA" id="ARBA00022614"/>
    </source>
</evidence>
<dbReference type="InterPro" id="IPR041075">
    <property type="entry name" value="NOD1/2_WH"/>
</dbReference>
<dbReference type="Gene3D" id="3.40.50.300">
    <property type="entry name" value="P-loop containing nucleotide triphosphate hydrolases"/>
    <property type="match status" value="1"/>
</dbReference>
<dbReference type="InterPro" id="IPR011029">
    <property type="entry name" value="DEATH-like_dom_sf"/>
</dbReference>
<dbReference type="SMART" id="SM00368">
    <property type="entry name" value="LRR_RI"/>
    <property type="match status" value="6"/>
</dbReference>
<comment type="similarity">
    <text evidence="1">Belongs to the NLRP family.</text>
</comment>
<evidence type="ECO:0000256" key="4">
    <source>
        <dbReference type="ARBA" id="ARBA00022741"/>
    </source>
</evidence>
<evidence type="ECO:0000313" key="9">
    <source>
        <dbReference type="RefSeq" id="XP_040589928.1"/>
    </source>
</evidence>
<dbReference type="SMART" id="SM01289">
    <property type="entry name" value="PYRIN"/>
    <property type="match status" value="1"/>
</dbReference>
<evidence type="ECO:0000256" key="1">
    <source>
        <dbReference type="ARBA" id="ARBA00008665"/>
    </source>
</evidence>
<dbReference type="Pfam" id="PF17779">
    <property type="entry name" value="WHD_NOD2"/>
    <property type="match status" value="1"/>
</dbReference>
<dbReference type="Pfam" id="PF17776">
    <property type="entry name" value="NLRC4_HD2"/>
    <property type="match status" value="1"/>
</dbReference>
<reference evidence="9 10" key="1">
    <citation type="submission" date="2025-05" db="UniProtKB">
        <authorList>
            <consortium name="RefSeq"/>
        </authorList>
    </citation>
    <scope>IDENTIFICATION</scope>
    <source>
        <tissue evidence="9 10">Liver</tissue>
    </source>
</reference>
<organism evidence="8 10">
    <name type="scientific">Mesocricetus auratus</name>
    <name type="common">Golden hamster</name>
    <dbReference type="NCBI Taxonomy" id="10036"/>
    <lineage>
        <taxon>Eukaryota</taxon>
        <taxon>Metazoa</taxon>
        <taxon>Chordata</taxon>
        <taxon>Craniata</taxon>
        <taxon>Vertebrata</taxon>
        <taxon>Euteleostomi</taxon>
        <taxon>Mammalia</taxon>
        <taxon>Eutheria</taxon>
        <taxon>Euarchontoglires</taxon>
        <taxon>Glires</taxon>
        <taxon>Rodentia</taxon>
        <taxon>Myomorpha</taxon>
        <taxon>Muroidea</taxon>
        <taxon>Cricetidae</taxon>
        <taxon>Cricetinae</taxon>
        <taxon>Mesocricetus</taxon>
    </lineage>
</organism>
<evidence type="ECO:0000259" key="6">
    <source>
        <dbReference type="PROSITE" id="PS50824"/>
    </source>
</evidence>